<dbReference type="PANTHER" id="PTHR13135">
    <property type="entry name" value="CYTOSOLIC RESINIFERATOXIN BINDING PROTEIN RBP-26"/>
    <property type="match status" value="1"/>
</dbReference>
<evidence type="ECO:0000256" key="1">
    <source>
        <dbReference type="ARBA" id="ARBA00004123"/>
    </source>
</evidence>
<comment type="subcellular location">
    <subcellularLocation>
        <location evidence="2">Cytoplasm</location>
    </subcellularLocation>
    <subcellularLocation>
        <location evidence="1">Nucleus</location>
    </subcellularLocation>
</comment>
<dbReference type="Gene3D" id="1.10.10.1440">
    <property type="entry name" value="PHAX RNA-binding domain"/>
    <property type="match status" value="1"/>
</dbReference>
<evidence type="ECO:0000256" key="8">
    <source>
        <dbReference type="ARBA" id="ARBA00022927"/>
    </source>
</evidence>
<evidence type="ECO:0000313" key="13">
    <source>
        <dbReference type="EMBL" id="KAJ8718032.1"/>
    </source>
</evidence>
<evidence type="ECO:0000256" key="9">
    <source>
        <dbReference type="ARBA" id="ARBA00023242"/>
    </source>
</evidence>
<keyword evidence="9" id="KW-0539">Nucleus</keyword>
<organism evidence="13 14">
    <name type="scientific">Mythimna separata</name>
    <name type="common">Oriental armyworm</name>
    <name type="synonym">Pseudaletia separata</name>
    <dbReference type="NCBI Taxonomy" id="271217"/>
    <lineage>
        <taxon>Eukaryota</taxon>
        <taxon>Metazoa</taxon>
        <taxon>Ecdysozoa</taxon>
        <taxon>Arthropoda</taxon>
        <taxon>Hexapoda</taxon>
        <taxon>Insecta</taxon>
        <taxon>Pterygota</taxon>
        <taxon>Neoptera</taxon>
        <taxon>Endopterygota</taxon>
        <taxon>Lepidoptera</taxon>
        <taxon>Glossata</taxon>
        <taxon>Ditrysia</taxon>
        <taxon>Noctuoidea</taxon>
        <taxon>Noctuidae</taxon>
        <taxon>Noctuinae</taxon>
        <taxon>Hadenini</taxon>
        <taxon>Mythimna</taxon>
    </lineage>
</organism>
<reference evidence="13" key="1">
    <citation type="submission" date="2023-03" db="EMBL/GenBank/DDBJ databases">
        <title>Chromosome-level genomes of two armyworms, Mythimna separata and Mythimna loreyi, provide insights into the biosynthesis and reception of sex pheromones.</title>
        <authorList>
            <person name="Zhao H."/>
        </authorList>
    </citation>
    <scope>NUCLEOTIDE SEQUENCE</scope>
    <source>
        <strain evidence="13">BeijingLab</strain>
        <tissue evidence="13">Pupa</tissue>
    </source>
</reference>
<sequence>MMSTTEGELDVEVPLEREDGELEDSDVEEGAYIPLARPEAFNPPSLVNMQIQDEQSDEGSAQESSGSESDDEPRRRAKRTKLRPRRPLPQPDKKDKYNIWCKALQEDLLTEDMVSCDVSKKSRYGVESYDYTIKYRLDENYVSKKKIFTPNDDYDDSERLSNKRRHMERSNVKLRLGKRVNDHNYNDKLKPRSLRDLTVTAQDTVQNVADDIADGLSEDKKELLGHIVQGVGANKAIEIYKETQRVEAEGGMLVMNGTRRRTPGGVYFFLLKRDDDVSQEMVNQIFTEDRRETQRKVKRARAKSRQTVMEQLKQSLTDSELPSLLSRGEATVQSEHGSNPPPSPATDARDCSSDTDAHTDAPASPPRARDPLPDRTALDPRAQHDAAHSYDDDDFLEVMCNDDMDLF</sequence>
<comment type="similarity">
    <text evidence="3">Belongs to the PHAX family.</text>
</comment>
<evidence type="ECO:0000256" key="11">
    <source>
        <dbReference type="SAM" id="MobiDB-lite"/>
    </source>
</evidence>
<dbReference type="GO" id="GO:0005737">
    <property type="term" value="C:cytoplasm"/>
    <property type="evidence" value="ECO:0007669"/>
    <property type="project" value="UniProtKB-SubCell"/>
</dbReference>
<feature type="compositionally biased region" description="Basic residues" evidence="11">
    <location>
        <begin position="75"/>
        <end position="86"/>
    </location>
</feature>
<evidence type="ECO:0000256" key="6">
    <source>
        <dbReference type="ARBA" id="ARBA00022490"/>
    </source>
</evidence>
<dbReference type="InterPro" id="IPR019385">
    <property type="entry name" value="PHAX_RNA-binding_domain"/>
</dbReference>
<evidence type="ECO:0000256" key="5">
    <source>
        <dbReference type="ARBA" id="ARBA00022448"/>
    </source>
</evidence>
<feature type="domain" description="Phosphorylated adapter RNA export protein RNA-binding" evidence="12">
    <location>
        <begin position="208"/>
        <end position="290"/>
    </location>
</feature>
<keyword evidence="6" id="KW-0963">Cytoplasm</keyword>
<protein>
    <recommendedName>
        <fullName evidence="4">Phosphorylated adapter RNA export protein</fullName>
    </recommendedName>
    <alternativeName>
        <fullName evidence="10">RNA U small nuclear RNA export adapter protein</fullName>
    </alternativeName>
</protein>
<feature type="compositionally biased region" description="Acidic residues" evidence="11">
    <location>
        <begin position="7"/>
        <end position="29"/>
    </location>
</feature>
<dbReference type="GO" id="GO:0006408">
    <property type="term" value="P:snRNA export from nucleus"/>
    <property type="evidence" value="ECO:0007669"/>
    <property type="project" value="InterPro"/>
</dbReference>
<feature type="compositionally biased region" description="Basic and acidic residues" evidence="11">
    <location>
        <begin position="347"/>
        <end position="359"/>
    </location>
</feature>
<dbReference type="GO" id="GO:0015031">
    <property type="term" value="P:protein transport"/>
    <property type="evidence" value="ECO:0007669"/>
    <property type="project" value="UniProtKB-KW"/>
</dbReference>
<proteinExistence type="inferred from homology"/>
<evidence type="ECO:0000313" key="14">
    <source>
        <dbReference type="Proteomes" id="UP001231518"/>
    </source>
</evidence>
<accession>A0AAD7YJA3</accession>
<dbReference type="GO" id="GO:0005634">
    <property type="term" value="C:nucleus"/>
    <property type="evidence" value="ECO:0007669"/>
    <property type="project" value="UniProtKB-SubCell"/>
</dbReference>
<evidence type="ECO:0000256" key="4">
    <source>
        <dbReference type="ARBA" id="ARBA00016856"/>
    </source>
</evidence>
<evidence type="ECO:0000259" key="12">
    <source>
        <dbReference type="Pfam" id="PF10258"/>
    </source>
</evidence>
<dbReference type="Pfam" id="PF10258">
    <property type="entry name" value="PHAX_RNA-bd"/>
    <property type="match status" value="1"/>
</dbReference>
<dbReference type="PANTHER" id="PTHR13135:SF0">
    <property type="entry name" value="PHOSPHORYLATED ADAPTER RNA EXPORT PROTEIN"/>
    <property type="match status" value="1"/>
</dbReference>
<dbReference type="GO" id="GO:0003723">
    <property type="term" value="F:RNA binding"/>
    <property type="evidence" value="ECO:0007669"/>
    <property type="project" value="UniProtKB-KW"/>
</dbReference>
<keyword evidence="14" id="KW-1185">Reference proteome</keyword>
<feature type="region of interest" description="Disordered" evidence="11">
    <location>
        <begin position="1"/>
        <end position="94"/>
    </location>
</feature>
<feature type="region of interest" description="Disordered" evidence="11">
    <location>
        <begin position="313"/>
        <end position="394"/>
    </location>
</feature>
<dbReference type="EMBL" id="JARGEI010000016">
    <property type="protein sequence ID" value="KAJ8718032.1"/>
    <property type="molecule type" value="Genomic_DNA"/>
</dbReference>
<dbReference type="Proteomes" id="UP001231518">
    <property type="component" value="Chromosome 18"/>
</dbReference>
<dbReference type="FunFam" id="1.10.10.1440:FF:000001">
    <property type="entry name" value="phosphorylated adapter RNA export protein-like"/>
    <property type="match status" value="1"/>
</dbReference>
<gene>
    <name evidence="13" type="ORF">PYW07_005962</name>
</gene>
<keyword evidence="5" id="KW-0813">Transport</keyword>
<keyword evidence="8" id="KW-0653">Protein transport</keyword>
<evidence type="ECO:0000256" key="2">
    <source>
        <dbReference type="ARBA" id="ARBA00004496"/>
    </source>
</evidence>
<evidence type="ECO:0000256" key="3">
    <source>
        <dbReference type="ARBA" id="ARBA00006094"/>
    </source>
</evidence>
<evidence type="ECO:0000256" key="7">
    <source>
        <dbReference type="ARBA" id="ARBA00022884"/>
    </source>
</evidence>
<dbReference type="AlphaFoldDB" id="A0AAD7YJA3"/>
<feature type="compositionally biased region" description="Low complexity" evidence="11">
    <location>
        <begin position="58"/>
        <end position="67"/>
    </location>
</feature>
<keyword evidence="7" id="KW-0694">RNA-binding</keyword>
<comment type="caution">
    <text evidence="13">The sequence shown here is derived from an EMBL/GenBank/DDBJ whole genome shotgun (WGS) entry which is preliminary data.</text>
</comment>
<dbReference type="InterPro" id="IPR039047">
    <property type="entry name" value="PHAX"/>
</dbReference>
<dbReference type="InterPro" id="IPR038092">
    <property type="entry name" value="PHAX_RNA-binding_sf"/>
</dbReference>
<feature type="compositionally biased region" description="Basic and acidic residues" evidence="11">
    <location>
        <begin position="367"/>
        <end position="390"/>
    </location>
</feature>
<evidence type="ECO:0000256" key="10">
    <source>
        <dbReference type="ARBA" id="ARBA00030834"/>
    </source>
</evidence>
<name>A0AAD7YJA3_MYTSE</name>